<evidence type="ECO:0000256" key="1">
    <source>
        <dbReference type="ARBA" id="ARBA00008535"/>
    </source>
</evidence>
<evidence type="ECO:0000256" key="2">
    <source>
        <dbReference type="ARBA" id="ARBA00022741"/>
    </source>
</evidence>
<sequence>MLTWVVPSTNFEITLSFGASLSQYLRIVMLGMTGAGKSATGNTILGKDAFKVDFSPESITQLSEKK</sequence>
<dbReference type="InterPro" id="IPR027417">
    <property type="entry name" value="P-loop_NTPase"/>
</dbReference>
<protein>
    <recommendedName>
        <fullName evidence="4">AIG1-type G domain-containing protein</fullName>
    </recommendedName>
</protein>
<evidence type="ECO:0000313" key="6">
    <source>
        <dbReference type="Proteomes" id="UP000472260"/>
    </source>
</evidence>
<organism evidence="5 6">
    <name type="scientific">Sinocyclocheilus anshuiensis</name>
    <dbReference type="NCBI Taxonomy" id="1608454"/>
    <lineage>
        <taxon>Eukaryota</taxon>
        <taxon>Metazoa</taxon>
        <taxon>Chordata</taxon>
        <taxon>Craniata</taxon>
        <taxon>Vertebrata</taxon>
        <taxon>Euteleostomi</taxon>
        <taxon>Actinopterygii</taxon>
        <taxon>Neopterygii</taxon>
        <taxon>Teleostei</taxon>
        <taxon>Ostariophysi</taxon>
        <taxon>Cypriniformes</taxon>
        <taxon>Cyprinidae</taxon>
        <taxon>Cyprininae</taxon>
        <taxon>Sinocyclocheilus</taxon>
    </lineage>
</organism>
<evidence type="ECO:0000256" key="3">
    <source>
        <dbReference type="ARBA" id="ARBA00023134"/>
    </source>
</evidence>
<dbReference type="Proteomes" id="UP000472260">
    <property type="component" value="Unassembled WGS sequence"/>
</dbReference>
<keyword evidence="3" id="KW-0342">GTP-binding</keyword>
<keyword evidence="2" id="KW-0547">Nucleotide-binding</keyword>
<comment type="similarity">
    <text evidence="1">Belongs to the TRAFAC class TrmE-Era-EngA-EngB-Septin-like GTPase superfamily. AIG1/Toc34/Toc159-like paraseptin GTPase family. IAN subfamily.</text>
</comment>
<dbReference type="PANTHER" id="PTHR10903:SF188">
    <property type="entry name" value="GTPASE IMAP FAMILY MEMBER 2-LIKE-RELATED"/>
    <property type="match status" value="1"/>
</dbReference>
<proteinExistence type="inferred from homology"/>
<dbReference type="Ensembl" id="ENSSANT00000085992.1">
    <property type="protein sequence ID" value="ENSSANP00000080911.1"/>
    <property type="gene ID" value="ENSSANG00000040232.1"/>
</dbReference>
<name>A0A671RBW0_9TELE</name>
<dbReference type="GO" id="GO:0005525">
    <property type="term" value="F:GTP binding"/>
    <property type="evidence" value="ECO:0007669"/>
    <property type="project" value="UniProtKB-KW"/>
</dbReference>
<dbReference type="AlphaFoldDB" id="A0A671RBW0"/>
<dbReference type="InterPro" id="IPR045058">
    <property type="entry name" value="GIMA/IAN/Toc"/>
</dbReference>
<accession>A0A671RBW0</accession>
<dbReference type="InterPro" id="IPR006703">
    <property type="entry name" value="G_AIG1"/>
</dbReference>
<reference evidence="5" key="1">
    <citation type="submission" date="2025-08" db="UniProtKB">
        <authorList>
            <consortium name="Ensembl"/>
        </authorList>
    </citation>
    <scope>IDENTIFICATION</scope>
</reference>
<feature type="domain" description="AIG1-type G" evidence="4">
    <location>
        <begin position="25"/>
        <end position="65"/>
    </location>
</feature>
<reference evidence="5" key="2">
    <citation type="submission" date="2025-09" db="UniProtKB">
        <authorList>
            <consortium name="Ensembl"/>
        </authorList>
    </citation>
    <scope>IDENTIFICATION</scope>
</reference>
<keyword evidence="6" id="KW-1185">Reference proteome</keyword>
<dbReference type="Gene3D" id="3.40.50.300">
    <property type="entry name" value="P-loop containing nucleotide triphosphate hydrolases"/>
    <property type="match status" value="1"/>
</dbReference>
<evidence type="ECO:0000259" key="4">
    <source>
        <dbReference type="Pfam" id="PF04548"/>
    </source>
</evidence>
<dbReference type="Pfam" id="PF04548">
    <property type="entry name" value="AIG1"/>
    <property type="match status" value="1"/>
</dbReference>
<dbReference type="PANTHER" id="PTHR10903">
    <property type="entry name" value="GTPASE, IMAP FAMILY MEMBER-RELATED"/>
    <property type="match status" value="1"/>
</dbReference>
<evidence type="ECO:0000313" key="5">
    <source>
        <dbReference type="Ensembl" id="ENSSANP00000080911.1"/>
    </source>
</evidence>
<dbReference type="SUPFAM" id="SSF52540">
    <property type="entry name" value="P-loop containing nucleoside triphosphate hydrolases"/>
    <property type="match status" value="1"/>
</dbReference>